<evidence type="ECO:0000256" key="2">
    <source>
        <dbReference type="ARBA" id="ARBA00023295"/>
    </source>
</evidence>
<dbReference type="AlphaFoldDB" id="A0A212J7V1"/>
<reference evidence="5" key="1">
    <citation type="submission" date="2016-04" db="EMBL/GenBank/DDBJ databases">
        <authorList>
            <person name="Evans L.H."/>
            <person name="Alamgir A."/>
            <person name="Owens N."/>
            <person name="Weber N.D."/>
            <person name="Virtaneva K."/>
            <person name="Barbian K."/>
            <person name="Babar A."/>
            <person name="Rosenke K."/>
        </authorList>
    </citation>
    <scope>NUCLEOTIDE SEQUENCE</scope>
    <source>
        <strain evidence="5">86-1</strain>
    </source>
</reference>
<evidence type="ECO:0000313" key="5">
    <source>
        <dbReference type="EMBL" id="SBV95514.1"/>
    </source>
</evidence>
<sequence length="343" mass="39609">MKMKKIGSIIITVILLLSCNNTPRVIETIDSDWNPVQSLGQLQVKGRYLCSEKGDTVTLRGVSYGWHNLWPRFYNAQTVKWLKNDWKCSVLRAAMGVYLEDNYLNNPEFALGCIEPVVQASIEEGVYVIIDWHAHDFYPQEAKDFFGAMARKYGKHPNVIYEIFNEPTHEHFWPEIKAYSEEVIAEIRKYDPDNLILVGTPSWDQHVDIAAADPIKGYNNIMYTFHFYAASHKDEHRARLTKALGMGLPVFVTECAGMEHTGNGYLNVEEWKNWVEYMERNRISWVNWSISNKNETCSMILPRGSYEGGWDTGVLRPSGIQSREFIRLYNTMDKIYENASIAQ</sequence>
<keyword evidence="1 3" id="KW-0378">Hydrolase</keyword>
<gene>
    <name evidence="5" type="ORF">KL86DYS1_11411</name>
</gene>
<dbReference type="PANTHER" id="PTHR34142:SF1">
    <property type="entry name" value="GLYCOSIDE HYDROLASE FAMILY 5 DOMAIN-CONTAINING PROTEIN"/>
    <property type="match status" value="1"/>
</dbReference>
<proteinExistence type="inferred from homology"/>
<dbReference type="InterPro" id="IPR018087">
    <property type="entry name" value="Glyco_hydro_5_CS"/>
</dbReference>
<dbReference type="PROSITE" id="PS00659">
    <property type="entry name" value="GLYCOSYL_HYDROL_F5"/>
    <property type="match status" value="1"/>
</dbReference>
<evidence type="ECO:0000256" key="1">
    <source>
        <dbReference type="ARBA" id="ARBA00022801"/>
    </source>
</evidence>
<organism evidence="5">
    <name type="scientific">uncultured Dysgonomonas sp</name>
    <dbReference type="NCBI Taxonomy" id="206096"/>
    <lineage>
        <taxon>Bacteria</taxon>
        <taxon>Pseudomonadati</taxon>
        <taxon>Bacteroidota</taxon>
        <taxon>Bacteroidia</taxon>
        <taxon>Bacteroidales</taxon>
        <taxon>Dysgonomonadaceae</taxon>
        <taxon>Dysgonomonas</taxon>
        <taxon>environmental samples</taxon>
    </lineage>
</organism>
<dbReference type="SUPFAM" id="SSF51445">
    <property type="entry name" value="(Trans)glycosidases"/>
    <property type="match status" value="1"/>
</dbReference>
<dbReference type="Pfam" id="PF00150">
    <property type="entry name" value="Cellulase"/>
    <property type="match status" value="1"/>
</dbReference>
<feature type="domain" description="Glycoside hydrolase family 5" evidence="4">
    <location>
        <begin position="50"/>
        <end position="294"/>
    </location>
</feature>
<dbReference type="GO" id="GO:0004553">
    <property type="term" value="F:hydrolase activity, hydrolyzing O-glycosyl compounds"/>
    <property type="evidence" value="ECO:0007669"/>
    <property type="project" value="InterPro"/>
</dbReference>
<evidence type="ECO:0000256" key="3">
    <source>
        <dbReference type="RuleBase" id="RU361153"/>
    </source>
</evidence>
<protein>
    <recommendedName>
        <fullName evidence="4">Glycoside hydrolase family 5 domain-containing protein</fullName>
    </recommendedName>
</protein>
<dbReference type="EMBL" id="FLUM01000001">
    <property type="protein sequence ID" value="SBV95514.1"/>
    <property type="molecule type" value="Genomic_DNA"/>
</dbReference>
<dbReference type="Gene3D" id="3.20.20.80">
    <property type="entry name" value="Glycosidases"/>
    <property type="match status" value="1"/>
</dbReference>
<accession>A0A212J7V1</accession>
<dbReference type="InterPro" id="IPR001547">
    <property type="entry name" value="Glyco_hydro_5"/>
</dbReference>
<dbReference type="GO" id="GO:0000272">
    <property type="term" value="P:polysaccharide catabolic process"/>
    <property type="evidence" value="ECO:0007669"/>
    <property type="project" value="InterPro"/>
</dbReference>
<name>A0A212J7V1_9BACT</name>
<comment type="similarity">
    <text evidence="3">Belongs to the glycosyl hydrolase 5 (cellulase A) family.</text>
</comment>
<evidence type="ECO:0000259" key="4">
    <source>
        <dbReference type="Pfam" id="PF00150"/>
    </source>
</evidence>
<dbReference type="PROSITE" id="PS51257">
    <property type="entry name" value="PROKAR_LIPOPROTEIN"/>
    <property type="match status" value="1"/>
</dbReference>
<keyword evidence="2 3" id="KW-0326">Glycosidase</keyword>
<dbReference type="PANTHER" id="PTHR34142">
    <property type="entry name" value="ENDO-BETA-1,4-GLUCANASE A"/>
    <property type="match status" value="1"/>
</dbReference>
<dbReference type="InterPro" id="IPR017853">
    <property type="entry name" value="GH"/>
</dbReference>